<name>A0A845BIS4_9PROT</name>
<evidence type="ECO:0000313" key="1">
    <source>
        <dbReference type="EMBL" id="MXP65187.1"/>
    </source>
</evidence>
<accession>A0A845BIS4</accession>
<dbReference type="AlphaFoldDB" id="A0A845BIS4"/>
<dbReference type="OrthoDB" id="7281774at2"/>
<keyword evidence="2" id="KW-1185">Reference proteome</keyword>
<gene>
    <name evidence="1" type="ORF">E0493_17720</name>
</gene>
<protein>
    <submittedName>
        <fullName evidence="1">Peptide chain release factor 1</fullName>
    </submittedName>
</protein>
<organism evidence="1 2">
    <name type="scientific">Teichococcus coralli</name>
    <dbReference type="NCBI Taxonomy" id="2545983"/>
    <lineage>
        <taxon>Bacteria</taxon>
        <taxon>Pseudomonadati</taxon>
        <taxon>Pseudomonadota</taxon>
        <taxon>Alphaproteobacteria</taxon>
        <taxon>Acetobacterales</taxon>
        <taxon>Roseomonadaceae</taxon>
        <taxon>Roseomonas</taxon>
    </lineage>
</organism>
<sequence length="48" mass="5484">MSEREMEAKLLELDRLLNDPEVQMDPHRVWSLLQEIAGASKLAAPRPV</sequence>
<proteinExistence type="predicted"/>
<comment type="caution">
    <text evidence="1">The sequence shown here is derived from an EMBL/GenBank/DDBJ whole genome shotgun (WGS) entry which is preliminary data.</text>
</comment>
<reference evidence="1 2" key="1">
    <citation type="submission" date="2019-03" db="EMBL/GenBank/DDBJ databases">
        <title>Roseomonas sp. a novel Roseomonas species isolated from Sea whip Gorgonian.</title>
        <authorList>
            <person name="Li F."/>
            <person name="Pan X."/>
            <person name="Huang S."/>
            <person name="Li Z."/>
            <person name="Meng B."/>
        </authorList>
    </citation>
    <scope>NUCLEOTIDE SEQUENCE [LARGE SCALE GENOMIC DNA]</scope>
    <source>
        <strain evidence="1 2">M0104</strain>
    </source>
</reference>
<dbReference type="EMBL" id="SNVJ01000018">
    <property type="protein sequence ID" value="MXP65187.1"/>
    <property type="molecule type" value="Genomic_DNA"/>
</dbReference>
<dbReference type="Proteomes" id="UP000460715">
    <property type="component" value="Unassembled WGS sequence"/>
</dbReference>
<evidence type="ECO:0000313" key="2">
    <source>
        <dbReference type="Proteomes" id="UP000460715"/>
    </source>
</evidence>
<dbReference type="RefSeq" id="WP_160938592.1">
    <property type="nucleotide sequence ID" value="NZ_SNVJ01000018.1"/>
</dbReference>